<dbReference type="EMBL" id="JAUDFV010000157">
    <property type="protein sequence ID" value="KAL2713948.1"/>
    <property type="molecule type" value="Genomic_DNA"/>
</dbReference>
<evidence type="ECO:0000313" key="1">
    <source>
        <dbReference type="EMBL" id="KAL2713948.1"/>
    </source>
</evidence>
<dbReference type="Proteomes" id="UP001607302">
    <property type="component" value="Unassembled WGS sequence"/>
</dbReference>
<evidence type="ECO:0000313" key="2">
    <source>
        <dbReference type="Proteomes" id="UP001607302"/>
    </source>
</evidence>
<proteinExistence type="predicted"/>
<organism evidence="1 2">
    <name type="scientific">Vespula squamosa</name>
    <name type="common">Southern yellow jacket</name>
    <name type="synonym">Wasp</name>
    <dbReference type="NCBI Taxonomy" id="30214"/>
    <lineage>
        <taxon>Eukaryota</taxon>
        <taxon>Metazoa</taxon>
        <taxon>Ecdysozoa</taxon>
        <taxon>Arthropoda</taxon>
        <taxon>Hexapoda</taxon>
        <taxon>Insecta</taxon>
        <taxon>Pterygota</taxon>
        <taxon>Neoptera</taxon>
        <taxon>Endopterygota</taxon>
        <taxon>Hymenoptera</taxon>
        <taxon>Apocrita</taxon>
        <taxon>Aculeata</taxon>
        <taxon>Vespoidea</taxon>
        <taxon>Vespidae</taxon>
        <taxon>Vespinae</taxon>
        <taxon>Vespula</taxon>
    </lineage>
</organism>
<accession>A0ABD2A022</accession>
<gene>
    <name evidence="1" type="ORF">V1478_016505</name>
</gene>
<name>A0ABD2A022_VESSQ</name>
<comment type="caution">
    <text evidence="1">The sequence shown here is derived from an EMBL/GenBank/DDBJ whole genome shotgun (WGS) entry which is preliminary data.</text>
</comment>
<protein>
    <submittedName>
        <fullName evidence="1">Uncharacterized protein</fullName>
    </submittedName>
</protein>
<keyword evidence="2" id="KW-1185">Reference proteome</keyword>
<reference evidence="1 2" key="1">
    <citation type="journal article" date="2024" name="Ann. Entomol. Soc. Am.">
        <title>Genomic analyses of the southern and eastern yellowjacket wasps (Hymenoptera: Vespidae) reveal evolutionary signatures of social life.</title>
        <authorList>
            <person name="Catto M.A."/>
            <person name="Caine P.B."/>
            <person name="Orr S.E."/>
            <person name="Hunt B.G."/>
            <person name="Goodisman M.A.D."/>
        </authorList>
    </citation>
    <scope>NUCLEOTIDE SEQUENCE [LARGE SCALE GENOMIC DNA]</scope>
    <source>
        <strain evidence="1">233</strain>
        <tissue evidence="1">Head and thorax</tissue>
    </source>
</reference>
<sequence length="91" mass="10502">MYLGIQIGLNIHIENNYIFIDFFENNEIQELQKSCSDIRTAVTLHDDKYLFFSKGQDGYTVVVSGKAPVILHSTYQLFNGSKKYTNYLLTI</sequence>
<dbReference type="AlphaFoldDB" id="A0ABD2A022"/>